<dbReference type="eggNOG" id="KOG1315">
    <property type="taxonomic scope" value="Eukaryota"/>
</dbReference>
<accession>A0A061FNV2</accession>
<dbReference type="Gramene" id="EOY18736">
    <property type="protein sequence ID" value="EOY18736"/>
    <property type="gene ID" value="TCM_043236"/>
</dbReference>
<sequence length="68" mass="7366">MLAVVSCGAMALALFATFGTLLGWHIYLITHNMTAIEVLGPNMLRWLWPASISHLKDGVSLPTSHDSS</sequence>
<organism evidence="1 2">
    <name type="scientific">Theobroma cacao</name>
    <name type="common">Cacao</name>
    <name type="synonym">Cocoa</name>
    <dbReference type="NCBI Taxonomy" id="3641"/>
    <lineage>
        <taxon>Eukaryota</taxon>
        <taxon>Viridiplantae</taxon>
        <taxon>Streptophyta</taxon>
        <taxon>Embryophyta</taxon>
        <taxon>Tracheophyta</taxon>
        <taxon>Spermatophyta</taxon>
        <taxon>Magnoliopsida</taxon>
        <taxon>eudicotyledons</taxon>
        <taxon>Gunneridae</taxon>
        <taxon>Pentapetalae</taxon>
        <taxon>rosids</taxon>
        <taxon>malvids</taxon>
        <taxon>Malvales</taxon>
        <taxon>Malvaceae</taxon>
        <taxon>Byttnerioideae</taxon>
        <taxon>Theobroma</taxon>
    </lineage>
</organism>
<dbReference type="AlphaFoldDB" id="A0A061FNV2"/>
<gene>
    <name evidence="1" type="ORF">TCM_043236</name>
</gene>
<evidence type="ECO:0000313" key="2">
    <source>
        <dbReference type="Proteomes" id="UP000026915"/>
    </source>
</evidence>
<dbReference type="STRING" id="3641.A0A061FNV2"/>
<keyword evidence="2" id="KW-1185">Reference proteome</keyword>
<dbReference type="HOGENOM" id="CLU_2799097_0_0_1"/>
<reference evidence="1 2" key="1">
    <citation type="journal article" date="2013" name="Genome Biol.">
        <title>The genome sequence of the most widely cultivated cacao type and its use to identify candidate genes regulating pod color.</title>
        <authorList>
            <person name="Motamayor J.C."/>
            <person name="Mockaitis K."/>
            <person name="Schmutz J."/>
            <person name="Haiminen N."/>
            <person name="Iii D.L."/>
            <person name="Cornejo O."/>
            <person name="Findley S.D."/>
            <person name="Zheng P."/>
            <person name="Utro F."/>
            <person name="Royaert S."/>
            <person name="Saski C."/>
            <person name="Jenkins J."/>
            <person name="Podicheti R."/>
            <person name="Zhao M."/>
            <person name="Scheffler B.E."/>
            <person name="Stack J.C."/>
            <person name="Feltus F.A."/>
            <person name="Mustiga G.M."/>
            <person name="Amores F."/>
            <person name="Phillips W."/>
            <person name="Marelli J.P."/>
            <person name="May G.D."/>
            <person name="Shapiro H."/>
            <person name="Ma J."/>
            <person name="Bustamante C.D."/>
            <person name="Schnell R.J."/>
            <person name="Main D."/>
            <person name="Gilbert D."/>
            <person name="Parida L."/>
            <person name="Kuhn D.N."/>
        </authorList>
    </citation>
    <scope>NUCLEOTIDE SEQUENCE [LARGE SCALE GENOMIC DNA]</scope>
    <source>
        <strain evidence="2">cv. Matina 1-6</strain>
    </source>
</reference>
<proteinExistence type="predicted"/>
<evidence type="ECO:0008006" key="3">
    <source>
        <dbReference type="Google" id="ProtNLM"/>
    </source>
</evidence>
<evidence type="ECO:0000313" key="1">
    <source>
        <dbReference type="EMBL" id="EOY18736.1"/>
    </source>
</evidence>
<dbReference type="EMBL" id="CM001888">
    <property type="protein sequence ID" value="EOY18736.1"/>
    <property type="molecule type" value="Genomic_DNA"/>
</dbReference>
<dbReference type="InParanoid" id="A0A061FNV2"/>
<dbReference type="Proteomes" id="UP000026915">
    <property type="component" value="Chromosome 10"/>
</dbReference>
<protein>
    <recommendedName>
        <fullName evidence="3">S-acyltransferase</fullName>
    </recommendedName>
</protein>
<name>A0A061FNV2_THECC</name>